<proteinExistence type="predicted"/>
<keyword evidence="1" id="KW-1133">Transmembrane helix</keyword>
<evidence type="ECO:0000313" key="2">
    <source>
        <dbReference type="EMBL" id="RXV61161.1"/>
    </source>
</evidence>
<gene>
    <name evidence="2" type="ORF">D6C19_11595</name>
</gene>
<reference evidence="2 3" key="1">
    <citation type="submission" date="2018-09" db="EMBL/GenBank/DDBJ databases">
        <title>Murine metabolic-syndrome-specific gut microbial biobank.</title>
        <authorList>
            <person name="Liu C."/>
        </authorList>
    </citation>
    <scope>NUCLEOTIDE SEQUENCE [LARGE SCALE GENOMIC DNA]</scope>
    <source>
        <strain evidence="2 3">C-30</strain>
    </source>
</reference>
<feature type="transmembrane region" description="Helical" evidence="1">
    <location>
        <begin position="6"/>
        <end position="31"/>
    </location>
</feature>
<dbReference type="Proteomes" id="UP000289316">
    <property type="component" value="Unassembled WGS sequence"/>
</dbReference>
<feature type="transmembrane region" description="Helical" evidence="1">
    <location>
        <begin position="80"/>
        <end position="107"/>
    </location>
</feature>
<comment type="caution">
    <text evidence="2">The sequence shown here is derived from an EMBL/GenBank/DDBJ whole genome shotgun (WGS) entry which is preliminary data.</text>
</comment>
<feature type="transmembrane region" description="Helical" evidence="1">
    <location>
        <begin position="52"/>
        <end position="74"/>
    </location>
</feature>
<feature type="transmembrane region" description="Helical" evidence="1">
    <location>
        <begin position="325"/>
        <end position="350"/>
    </location>
</feature>
<dbReference type="OrthoDB" id="9898230at2"/>
<feature type="transmembrane region" description="Helical" evidence="1">
    <location>
        <begin position="287"/>
        <end position="305"/>
    </location>
</feature>
<dbReference type="RefSeq" id="WP_119448587.1">
    <property type="nucleotide sequence ID" value="NZ_QWMU01000126.1"/>
</dbReference>
<accession>A0A4Q1ZY84</accession>
<evidence type="ECO:0000256" key="1">
    <source>
        <dbReference type="SAM" id="Phobius"/>
    </source>
</evidence>
<feature type="transmembrane region" description="Helical" evidence="1">
    <location>
        <begin position="114"/>
        <end position="134"/>
    </location>
</feature>
<sequence length="356" mass="40137">MFFVLLIFWIFFPVWIGGIQWIIATISGLIAKNTGILENLATFKDAIKTNKVKQIVALLGSVLCLGLGTQQVAMYFLSGAYFWLVLFSFGGYLLLFIIPWFNLILLFKQRVTTVWSAFFHLSTGLLLVAIVALAKTKNVIYTTESGSYPVPTNGTVKVITIVLLVVYYLFCLSLLIVVESENETKKIKRLSYRGSPILHKSLALFRNAFANEPFKSLKKRNATKLSLILAFLPIIFVFVMFLVVKVFHSKFYMAELTLFCGISPILIGGISLLFLKNTPNILKGLSLVLYTLLGLLNLFWTYYFQGVFIRLATEGYLYDKMTNSINLITAVGTIILTTSAWLMPYLLFLVKRKVAA</sequence>
<feature type="transmembrane region" description="Helical" evidence="1">
    <location>
        <begin position="154"/>
        <end position="178"/>
    </location>
</feature>
<organism evidence="2 3">
    <name type="scientific">Ligilactobacillus murinus</name>
    <dbReference type="NCBI Taxonomy" id="1622"/>
    <lineage>
        <taxon>Bacteria</taxon>
        <taxon>Bacillati</taxon>
        <taxon>Bacillota</taxon>
        <taxon>Bacilli</taxon>
        <taxon>Lactobacillales</taxon>
        <taxon>Lactobacillaceae</taxon>
        <taxon>Ligilactobacillus</taxon>
    </lineage>
</organism>
<protein>
    <submittedName>
        <fullName evidence="2">Uncharacterized protein</fullName>
    </submittedName>
</protein>
<keyword evidence="1" id="KW-0812">Transmembrane</keyword>
<feature type="transmembrane region" description="Helical" evidence="1">
    <location>
        <begin position="225"/>
        <end position="244"/>
    </location>
</feature>
<evidence type="ECO:0000313" key="3">
    <source>
        <dbReference type="Proteomes" id="UP000289316"/>
    </source>
</evidence>
<name>A0A4Q1ZY84_9LACO</name>
<dbReference type="EMBL" id="QZFR01000160">
    <property type="protein sequence ID" value="RXV61161.1"/>
    <property type="molecule type" value="Genomic_DNA"/>
</dbReference>
<dbReference type="AlphaFoldDB" id="A0A4Q1ZY84"/>
<feature type="transmembrane region" description="Helical" evidence="1">
    <location>
        <begin position="256"/>
        <end position="275"/>
    </location>
</feature>
<keyword evidence="1" id="KW-0472">Membrane</keyword>